<dbReference type="RefSeq" id="WP_116774258.1">
    <property type="nucleotide sequence ID" value="NZ_QDKG01000001.1"/>
</dbReference>
<evidence type="ECO:0000313" key="3">
    <source>
        <dbReference type="EMBL" id="PVH26392.1"/>
    </source>
</evidence>
<evidence type="ECO:0000256" key="2">
    <source>
        <dbReference type="SAM" id="Phobius"/>
    </source>
</evidence>
<evidence type="ECO:0008006" key="5">
    <source>
        <dbReference type="Google" id="ProtNLM"/>
    </source>
</evidence>
<dbReference type="AlphaFoldDB" id="A0A2T8HM65"/>
<name>A0A2T8HM65_9SPHI</name>
<proteinExistence type="predicted"/>
<gene>
    <name evidence="3" type="ORF">DC487_01850</name>
</gene>
<dbReference type="OrthoDB" id="1112758at2"/>
<protein>
    <recommendedName>
        <fullName evidence="5">Carboxypeptidase regulatory-like domain-containing protein</fullName>
    </recommendedName>
</protein>
<comment type="caution">
    <text evidence="3">The sequence shown here is derived from an EMBL/GenBank/DDBJ whole genome shotgun (WGS) entry which is preliminary data.</text>
</comment>
<dbReference type="EMBL" id="QDKG01000001">
    <property type="protein sequence ID" value="PVH26392.1"/>
    <property type="molecule type" value="Genomic_DNA"/>
</dbReference>
<feature type="transmembrane region" description="Helical" evidence="2">
    <location>
        <begin position="78"/>
        <end position="100"/>
    </location>
</feature>
<feature type="compositionally biased region" description="Basic and acidic residues" evidence="1">
    <location>
        <begin position="135"/>
        <end position="149"/>
    </location>
</feature>
<keyword evidence="4" id="KW-1185">Reference proteome</keyword>
<keyword evidence="2" id="KW-0812">Transmembrane</keyword>
<accession>A0A2T8HM65</accession>
<evidence type="ECO:0000256" key="1">
    <source>
        <dbReference type="SAM" id="MobiDB-lite"/>
    </source>
</evidence>
<dbReference type="Proteomes" id="UP000245627">
    <property type="component" value="Unassembled WGS sequence"/>
</dbReference>
<dbReference type="SUPFAM" id="SSF49464">
    <property type="entry name" value="Carboxypeptidase regulatory domain-like"/>
    <property type="match status" value="1"/>
</dbReference>
<sequence length="417" mass="45896">MYNRPDIAQLRRYVRGELSPQQMHEVERAAEADESLMDVLLGIEAEHAQGLTHDVIPELQQRIQQRSHVPARRTSSYLYRWIGLAASLLIVFGIGIYVFMQPESVQQQIAQRIPPSEPSNTMRDTTSSSSEDNTILDREEALPTKDHETKLAYSNVEASASNRLKNSDAARQAALDTIPIQIIPSNAEELVSMSLRDDHSTLASRNSAPPMQDRISMLSARAGRPMRQSNELQSVSLQDVKSITTGIIIDHQTQKPIAGALIRDQEMNTLAKTDSTGRFIVGSTNEKPVLTIQSNGFETADHVAEGAMRIALKRAPNGAATEPRTARDVSAKRLKSRPAIGSQAYQLYVNNLAKTSALGAGEVTLLFGINAQGRPIGITIKKSGGKKRDKEAIKILENGPNWIKGTDDELAEWTVQF</sequence>
<keyword evidence="2" id="KW-1133">Transmembrane helix</keyword>
<reference evidence="3 4" key="1">
    <citation type="submission" date="2018-04" db="EMBL/GenBank/DDBJ databases">
        <title>Sphingobacterium cortibacter sp. nov.</title>
        <authorList>
            <person name="Li Y."/>
        </authorList>
    </citation>
    <scope>NUCLEOTIDE SEQUENCE [LARGE SCALE GENOMIC DNA]</scope>
    <source>
        <strain evidence="3 4">2c-3</strain>
    </source>
</reference>
<feature type="region of interest" description="Disordered" evidence="1">
    <location>
        <begin position="109"/>
        <end position="149"/>
    </location>
</feature>
<organism evidence="3 4">
    <name type="scientific">Sphingobacterium corticibacter</name>
    <dbReference type="NCBI Taxonomy" id="2171749"/>
    <lineage>
        <taxon>Bacteria</taxon>
        <taxon>Pseudomonadati</taxon>
        <taxon>Bacteroidota</taxon>
        <taxon>Sphingobacteriia</taxon>
        <taxon>Sphingobacteriales</taxon>
        <taxon>Sphingobacteriaceae</taxon>
        <taxon>Sphingobacterium</taxon>
    </lineage>
</organism>
<feature type="compositionally biased region" description="Polar residues" evidence="1">
    <location>
        <begin position="118"/>
        <end position="133"/>
    </location>
</feature>
<evidence type="ECO:0000313" key="4">
    <source>
        <dbReference type="Proteomes" id="UP000245627"/>
    </source>
</evidence>
<dbReference type="Gene3D" id="2.60.40.1120">
    <property type="entry name" value="Carboxypeptidase-like, regulatory domain"/>
    <property type="match status" value="1"/>
</dbReference>
<keyword evidence="2" id="KW-0472">Membrane</keyword>
<dbReference type="InterPro" id="IPR008969">
    <property type="entry name" value="CarboxyPept-like_regulatory"/>
</dbReference>